<keyword evidence="3" id="KW-0309">Germination</keyword>
<dbReference type="AlphaFoldDB" id="A0A919XXX0"/>
<sequence length="408" mass="45875">MLCTKQKVSHISFLLLLVILLAILPGCWSKKELNELAIVMAMGIDYDDSDYEVSIQVMKSSEVGKSEGGSSDGAPVITYRTSGKTIPEALQRMLSVAPRVPYLSHIRVLIFGESLARSGVSDALDFLSRNQQLRTDFFMLVSKGGKASEILDVVTSFENIPANSLYSSILLSEKKWAVTGRVTLQQFITQMERRGSNPVLPGVQVVGNKKEGESHENKKRVVPMTLLKHVGLAVFNRDRLVGWLGEPLSKSTNYALNEVNTTSGYIEGPEGGIVGFEVRRTESDIKVKLGEDNVPEFTVKMTMETDLNSVQSTVDLQKSDTVEWINRKIEQKVDSYVTRDLRIIQEKYGTDVFGFGEALHRKYPKLWKKLRDHWDEQFKQCKITVKSKVAVRRIGSIVQPVKREMNEQ</sequence>
<keyword evidence="6" id="KW-0564">Palmitate</keyword>
<evidence type="ECO:0000259" key="9">
    <source>
        <dbReference type="Pfam" id="PF25198"/>
    </source>
</evidence>
<proteinExistence type="inferred from homology"/>
<evidence type="ECO:0000256" key="5">
    <source>
        <dbReference type="ARBA" id="ARBA00023136"/>
    </source>
</evidence>
<comment type="subcellular location">
    <subcellularLocation>
        <location evidence="1">Membrane</location>
        <topology evidence="1">Lipid-anchor</topology>
    </subcellularLocation>
</comment>
<keyword evidence="11" id="KW-1185">Reference proteome</keyword>
<accession>A0A919XXX0</accession>
<keyword evidence="4" id="KW-0732">Signal</keyword>
<dbReference type="InterPro" id="IPR008844">
    <property type="entry name" value="Spore_GerAC-like"/>
</dbReference>
<evidence type="ECO:0000256" key="6">
    <source>
        <dbReference type="ARBA" id="ARBA00023139"/>
    </source>
</evidence>
<dbReference type="Pfam" id="PF25198">
    <property type="entry name" value="Spore_GerAC_N"/>
    <property type="match status" value="1"/>
</dbReference>
<dbReference type="InterPro" id="IPR046953">
    <property type="entry name" value="Spore_GerAC-like_C"/>
</dbReference>
<dbReference type="NCBIfam" id="TIGR02887">
    <property type="entry name" value="spore_ger_x_C"/>
    <property type="match status" value="1"/>
</dbReference>
<feature type="domain" description="Spore germination protein N-terminal" evidence="9">
    <location>
        <begin position="30"/>
        <end position="204"/>
    </location>
</feature>
<dbReference type="Proteomes" id="UP000678895">
    <property type="component" value="Unassembled WGS sequence"/>
</dbReference>
<organism evidence="10 11">
    <name type="scientific">Paenibacillus apis</name>
    <dbReference type="NCBI Taxonomy" id="1792174"/>
    <lineage>
        <taxon>Bacteria</taxon>
        <taxon>Bacillati</taxon>
        <taxon>Bacillota</taxon>
        <taxon>Bacilli</taxon>
        <taxon>Bacillales</taxon>
        <taxon>Paenibacillaceae</taxon>
        <taxon>Paenibacillus</taxon>
    </lineage>
</organism>
<dbReference type="GO" id="GO:0009847">
    <property type="term" value="P:spore germination"/>
    <property type="evidence" value="ECO:0007669"/>
    <property type="project" value="InterPro"/>
</dbReference>
<evidence type="ECO:0000256" key="3">
    <source>
        <dbReference type="ARBA" id="ARBA00022544"/>
    </source>
</evidence>
<gene>
    <name evidence="10" type="primary">gerKC_1</name>
    <name evidence="10" type="ORF">J41TS4_02290</name>
</gene>
<keyword evidence="5" id="KW-0472">Membrane</keyword>
<dbReference type="Pfam" id="PF05504">
    <property type="entry name" value="Spore_GerAC"/>
    <property type="match status" value="1"/>
</dbReference>
<reference evidence="10" key="1">
    <citation type="submission" date="2021-03" db="EMBL/GenBank/DDBJ databases">
        <title>Antimicrobial resistance genes in bacteria isolated from Japanese honey, and their potential for conferring macrolide and lincosamide resistance in the American foulbrood pathogen Paenibacillus larvae.</title>
        <authorList>
            <person name="Okamoto M."/>
            <person name="Kumagai M."/>
            <person name="Kanamori H."/>
            <person name="Takamatsu D."/>
        </authorList>
    </citation>
    <scope>NUCLEOTIDE SEQUENCE</scope>
    <source>
        <strain evidence="10">J41TS4</strain>
    </source>
</reference>
<dbReference type="GO" id="GO:0016020">
    <property type="term" value="C:membrane"/>
    <property type="evidence" value="ECO:0007669"/>
    <property type="project" value="UniProtKB-SubCell"/>
</dbReference>
<evidence type="ECO:0000259" key="8">
    <source>
        <dbReference type="Pfam" id="PF05504"/>
    </source>
</evidence>
<dbReference type="Gene3D" id="3.30.300.210">
    <property type="entry name" value="Nutrient germinant receptor protein C, domain 3"/>
    <property type="match status" value="1"/>
</dbReference>
<comment type="caution">
    <text evidence="10">The sequence shown here is derived from an EMBL/GenBank/DDBJ whole genome shotgun (WGS) entry which is preliminary data.</text>
</comment>
<feature type="domain" description="Spore germination GerAC-like C-terminal" evidence="8">
    <location>
        <begin position="231"/>
        <end position="395"/>
    </location>
</feature>
<dbReference type="InterPro" id="IPR057336">
    <property type="entry name" value="GerAC_N"/>
</dbReference>
<dbReference type="PANTHER" id="PTHR35789:SF1">
    <property type="entry name" value="SPORE GERMINATION PROTEIN B3"/>
    <property type="match status" value="1"/>
</dbReference>
<comment type="similarity">
    <text evidence="2">Belongs to the GerABKC lipoprotein family.</text>
</comment>
<protein>
    <submittedName>
        <fullName evidence="10">Spore germination protein KC</fullName>
    </submittedName>
</protein>
<dbReference type="PANTHER" id="PTHR35789">
    <property type="entry name" value="SPORE GERMINATION PROTEIN B3"/>
    <property type="match status" value="1"/>
</dbReference>
<dbReference type="EMBL" id="BORS01000001">
    <property type="protein sequence ID" value="GIO40471.1"/>
    <property type="molecule type" value="Genomic_DNA"/>
</dbReference>
<keyword evidence="7" id="KW-0449">Lipoprotein</keyword>
<dbReference type="InterPro" id="IPR038501">
    <property type="entry name" value="Spore_GerAC_C_sf"/>
</dbReference>
<evidence type="ECO:0000256" key="2">
    <source>
        <dbReference type="ARBA" id="ARBA00007886"/>
    </source>
</evidence>
<evidence type="ECO:0000256" key="4">
    <source>
        <dbReference type="ARBA" id="ARBA00022729"/>
    </source>
</evidence>
<evidence type="ECO:0000256" key="7">
    <source>
        <dbReference type="ARBA" id="ARBA00023288"/>
    </source>
</evidence>
<evidence type="ECO:0000256" key="1">
    <source>
        <dbReference type="ARBA" id="ARBA00004635"/>
    </source>
</evidence>
<evidence type="ECO:0000313" key="11">
    <source>
        <dbReference type="Proteomes" id="UP000678895"/>
    </source>
</evidence>
<evidence type="ECO:0000313" key="10">
    <source>
        <dbReference type="EMBL" id="GIO40471.1"/>
    </source>
</evidence>
<dbReference type="RefSeq" id="WP_301624252.1">
    <property type="nucleotide sequence ID" value="NZ_BORS01000001.1"/>
</dbReference>
<name>A0A919XXX0_9BACL</name>